<dbReference type="KEGG" id="tasa:A1Q1_00893"/>
<dbReference type="PANTHER" id="PTHR22298">
    <property type="entry name" value="ENDO-1,4-BETA-GLUCANASE"/>
    <property type="match status" value="1"/>
</dbReference>
<dbReference type="VEuPathDB" id="FungiDB:A1Q1_00893"/>
<evidence type="ECO:0000256" key="1">
    <source>
        <dbReference type="ARBA" id="ARBA00000966"/>
    </source>
</evidence>
<sequence length="590" mass="64054">MLFSTLLLAGQLGQATAQLKPSGDPWSPPDASKGSEPSKGQPNSQWTTVLGDSLWFYDAQRSGKLGKGSYGNRVPWRNDSGLDDGSDYGVDLTGGWYDAGDYIKCTFPLTFTMYALTWSALSWGTGFEDAKQTAYLDSTLRWGFDWFQKAHPKDDVLFMQVGSSEVDNGYWGGDQSIPTPRPSYPINASHPGTDGWASVSAAMSLGAMLYSGSALNSSSASTIAPLQDQKYADALLNHAKTLYNTANGTKPYAVFSDSVKEIGDAYVSSGYQDELALAALSLALATNQSDYYADAYSYYKQYALTSQQKVWNWDSKLPALYVMFAEVSRARPGLAADAGLDANVTGWQKEAEQYFDAIVDDKVKSATMTDGGLLFYDGDSDEASLNPAIAAATLMLHYAPIASSDDKKSKYRDFARSQIDYALGKNPMNVPYMVGLHPNSPKNPHSGLSSGGTNLNDIRNSPEEEAHVLYGAVVGGPLKNDKFWDYRDDWVQNEVALDYNANWPGIAAYMIANGEDDPYYVGVKDSFQRPSDEPCDAALPCGGGGLSGGGIAGVVVGVICGVIILAIIALWCFKKRDPYRWSRISQKFKH</sequence>
<evidence type="ECO:0000256" key="8">
    <source>
        <dbReference type="PROSITE-ProRule" id="PRU10060"/>
    </source>
</evidence>
<feature type="domain" description="Glycoside hydrolase family 9" evidence="12">
    <location>
        <begin position="47"/>
        <end position="504"/>
    </location>
</feature>
<accession>J4UEY7</accession>
<dbReference type="InterPro" id="IPR008928">
    <property type="entry name" value="6-hairpin_glycosidase_sf"/>
</dbReference>
<dbReference type="RefSeq" id="XP_014180991.1">
    <property type="nucleotide sequence ID" value="XM_014325516.1"/>
</dbReference>
<comment type="caution">
    <text evidence="13">The sequence shown here is derived from an EMBL/GenBank/DDBJ whole genome shotgun (WGS) entry which is preliminary data.</text>
</comment>
<evidence type="ECO:0000256" key="5">
    <source>
        <dbReference type="ARBA" id="ARBA00023277"/>
    </source>
</evidence>
<feature type="transmembrane region" description="Helical" evidence="11">
    <location>
        <begin position="550"/>
        <end position="573"/>
    </location>
</feature>
<keyword evidence="11" id="KW-0472">Membrane</keyword>
<keyword evidence="11" id="KW-1133">Transmembrane helix</keyword>
<dbReference type="HOGENOM" id="CLU_008926_1_5_1"/>
<dbReference type="GO" id="GO:0008810">
    <property type="term" value="F:cellulase activity"/>
    <property type="evidence" value="ECO:0007669"/>
    <property type="project" value="UniProtKB-EC"/>
</dbReference>
<evidence type="ECO:0000256" key="9">
    <source>
        <dbReference type="RuleBase" id="RU361166"/>
    </source>
</evidence>
<keyword evidence="6 8" id="KW-0326">Glycosidase</keyword>
<evidence type="ECO:0000256" key="3">
    <source>
        <dbReference type="ARBA" id="ARBA00022801"/>
    </source>
</evidence>
<dbReference type="InterPro" id="IPR001701">
    <property type="entry name" value="Glyco_hydro_9"/>
</dbReference>
<reference evidence="13 14" key="1">
    <citation type="journal article" date="2012" name="Eukaryot. Cell">
        <title>Draft genome sequence of CBS 2479, the standard type strain of Trichosporon asahii.</title>
        <authorList>
            <person name="Yang R.Y."/>
            <person name="Li H.T."/>
            <person name="Zhu H."/>
            <person name="Zhou G.P."/>
            <person name="Wang M."/>
            <person name="Wang L."/>
        </authorList>
    </citation>
    <scope>NUCLEOTIDE SEQUENCE [LARGE SCALE GENOMIC DNA]</scope>
    <source>
        <strain evidence="14">ATCC 90039 / CBS 2479 / JCM 2466 / KCTC 7840 / NCYC 2677 / UAMH 7654</strain>
    </source>
</reference>
<dbReference type="Pfam" id="PF00759">
    <property type="entry name" value="Glyco_hydro_9"/>
    <property type="match status" value="1"/>
</dbReference>
<dbReference type="EMBL" id="ALBS01000144">
    <property type="protein sequence ID" value="EJT49880.1"/>
    <property type="molecule type" value="Genomic_DNA"/>
</dbReference>
<feature type="signal peptide" evidence="9">
    <location>
        <begin position="1"/>
        <end position="17"/>
    </location>
</feature>
<dbReference type="PROSITE" id="PS00698">
    <property type="entry name" value="GH9_3"/>
    <property type="match status" value="1"/>
</dbReference>
<comment type="similarity">
    <text evidence="2 8 9">Belongs to the glycosyl hydrolase 9 (cellulase E) family.</text>
</comment>
<evidence type="ECO:0000256" key="11">
    <source>
        <dbReference type="SAM" id="Phobius"/>
    </source>
</evidence>
<evidence type="ECO:0000256" key="2">
    <source>
        <dbReference type="ARBA" id="ARBA00007072"/>
    </source>
</evidence>
<evidence type="ECO:0000313" key="14">
    <source>
        <dbReference type="Proteomes" id="UP000002748"/>
    </source>
</evidence>
<keyword evidence="11" id="KW-0812">Transmembrane</keyword>
<dbReference type="EC" id="3.2.1.4" evidence="9"/>
<evidence type="ECO:0000313" key="13">
    <source>
        <dbReference type="EMBL" id="EJT49880.1"/>
    </source>
</evidence>
<dbReference type="OrthoDB" id="10257085at2759"/>
<dbReference type="GeneID" id="25984407"/>
<dbReference type="InterPro" id="IPR033126">
    <property type="entry name" value="Glyco_hydro_9_Asp/Glu_AS"/>
</dbReference>
<dbReference type="Proteomes" id="UP000002748">
    <property type="component" value="Unassembled WGS sequence"/>
</dbReference>
<dbReference type="AlphaFoldDB" id="J4UEY7"/>
<feature type="active site" evidence="8">
    <location>
        <position position="485"/>
    </location>
</feature>
<dbReference type="Gene3D" id="1.50.10.10">
    <property type="match status" value="1"/>
</dbReference>
<keyword evidence="9" id="KW-0732">Signal</keyword>
<keyword evidence="5 8" id="KW-0119">Carbohydrate metabolism</keyword>
<gene>
    <name evidence="13" type="ORF">A1Q1_00893</name>
</gene>
<feature type="region of interest" description="Disordered" evidence="10">
    <location>
        <begin position="16"/>
        <end position="44"/>
    </location>
</feature>
<feature type="active site" evidence="8">
    <location>
        <position position="494"/>
    </location>
</feature>
<evidence type="ECO:0000259" key="12">
    <source>
        <dbReference type="Pfam" id="PF00759"/>
    </source>
</evidence>
<evidence type="ECO:0000256" key="4">
    <source>
        <dbReference type="ARBA" id="ARBA00023001"/>
    </source>
</evidence>
<organism evidence="13 14">
    <name type="scientific">Trichosporon asahii var. asahii (strain ATCC 90039 / CBS 2479 / JCM 2466 / KCTC 7840 / NBRC 103889/ NCYC 2677 / UAMH 7654)</name>
    <name type="common">Yeast</name>
    <dbReference type="NCBI Taxonomy" id="1186058"/>
    <lineage>
        <taxon>Eukaryota</taxon>
        <taxon>Fungi</taxon>
        <taxon>Dikarya</taxon>
        <taxon>Basidiomycota</taxon>
        <taxon>Agaricomycotina</taxon>
        <taxon>Tremellomycetes</taxon>
        <taxon>Trichosporonales</taxon>
        <taxon>Trichosporonaceae</taxon>
        <taxon>Trichosporon</taxon>
    </lineage>
</organism>
<protein>
    <recommendedName>
        <fullName evidence="9">Endoglucanase</fullName>
        <ecNumber evidence="9">3.2.1.4</ecNumber>
    </recommendedName>
</protein>
<dbReference type="InterPro" id="IPR012341">
    <property type="entry name" value="6hp_glycosidase-like_sf"/>
</dbReference>
<feature type="region of interest" description="Disordered" evidence="10">
    <location>
        <begin position="440"/>
        <end position="459"/>
    </location>
</feature>
<name>J4UEY7_TRIAS</name>
<keyword evidence="7 8" id="KW-0624">Polysaccharide degradation</keyword>
<evidence type="ECO:0000256" key="10">
    <source>
        <dbReference type="SAM" id="MobiDB-lite"/>
    </source>
</evidence>
<evidence type="ECO:0000256" key="7">
    <source>
        <dbReference type="ARBA" id="ARBA00023326"/>
    </source>
</evidence>
<keyword evidence="3 8" id="KW-0378">Hydrolase</keyword>
<feature type="chain" id="PRO_5005136859" description="Endoglucanase" evidence="9">
    <location>
        <begin position="18"/>
        <end position="590"/>
    </location>
</feature>
<dbReference type="GO" id="GO:0030245">
    <property type="term" value="P:cellulose catabolic process"/>
    <property type="evidence" value="ECO:0007669"/>
    <property type="project" value="UniProtKB-KW"/>
</dbReference>
<dbReference type="SUPFAM" id="SSF48208">
    <property type="entry name" value="Six-hairpin glycosidases"/>
    <property type="match status" value="1"/>
</dbReference>
<evidence type="ECO:0000256" key="6">
    <source>
        <dbReference type="ARBA" id="ARBA00023295"/>
    </source>
</evidence>
<proteinExistence type="inferred from homology"/>
<keyword evidence="4 9" id="KW-0136">Cellulose degradation</keyword>
<comment type="catalytic activity">
    <reaction evidence="1 9">
        <text>Endohydrolysis of (1-&gt;4)-beta-D-glucosidic linkages in cellulose, lichenin and cereal beta-D-glucans.</text>
        <dbReference type="EC" id="3.2.1.4"/>
    </reaction>
</comment>